<dbReference type="KEGG" id="bbel:109484341"/>
<dbReference type="InterPro" id="IPR050525">
    <property type="entry name" value="ECM_Assembly_Org"/>
</dbReference>
<dbReference type="Gene3D" id="3.40.50.410">
    <property type="entry name" value="von Willebrand factor, type A domain"/>
    <property type="match status" value="1"/>
</dbReference>
<dbReference type="OrthoDB" id="10512896at2759"/>
<protein>
    <submittedName>
        <fullName evidence="3">Uncharacterized protein LOC109484341</fullName>
    </submittedName>
</protein>
<reference evidence="3" key="1">
    <citation type="submission" date="2025-08" db="UniProtKB">
        <authorList>
            <consortium name="RefSeq"/>
        </authorList>
    </citation>
    <scope>IDENTIFICATION</scope>
    <source>
        <tissue evidence="3">Gonad</tissue>
    </source>
</reference>
<accession>A0A6P5A1H9</accession>
<dbReference type="Pfam" id="PF00092">
    <property type="entry name" value="VWA"/>
    <property type="match status" value="1"/>
</dbReference>
<organism evidence="2 3">
    <name type="scientific">Branchiostoma belcheri</name>
    <name type="common">Amphioxus</name>
    <dbReference type="NCBI Taxonomy" id="7741"/>
    <lineage>
        <taxon>Eukaryota</taxon>
        <taxon>Metazoa</taxon>
        <taxon>Chordata</taxon>
        <taxon>Cephalochordata</taxon>
        <taxon>Leptocardii</taxon>
        <taxon>Amphioxiformes</taxon>
        <taxon>Branchiostomatidae</taxon>
        <taxon>Branchiostoma</taxon>
    </lineage>
</organism>
<dbReference type="PROSITE" id="PS50234">
    <property type="entry name" value="VWFA"/>
    <property type="match status" value="1"/>
</dbReference>
<evidence type="ECO:0000313" key="3">
    <source>
        <dbReference type="RefSeq" id="XP_019643153.1"/>
    </source>
</evidence>
<evidence type="ECO:0000259" key="1">
    <source>
        <dbReference type="PROSITE" id="PS50234"/>
    </source>
</evidence>
<sequence>MYLLDGSASIGEDGFERAKQFIADVAVACNDSNVGIVHCKCESRTTVPLGKFDDVLDLQDAIGDVDFIPSTTRVGYCIKHMQCTTPWQDDVLRVVIVLTDGRIYGTYDGKHTEDVAAMAQAARDAGMELYAGAAGRSVLFDQTGLETIAGSMDRVFSTIDEDPSWLTAIISVEHCSSCSVLAKAITNKVPYPWEDDTGPNEGSCVFEPRQLQQVCNALTTSGCAAELQLYHQAFWDSISALWNYTTDHLTSILYDVNTRVEELLGRLEETIVNSYVTVRETTETAISEVRNAVSNIIDASTNIVPDLADIVDGILENIQDLICSLIDKAGQLYGVVQDYFYNLIKDTFEPFRDFVNDVYNSLVSTVNGLLSSLPYYIESELEQILEEVNYIRLFMYFDWVFGGGLDSLICRFLWWLIRPNRMPFTYPVPYEIPGIPPLPPLPPPPTTPPVAPPPY</sequence>
<evidence type="ECO:0000313" key="2">
    <source>
        <dbReference type="Proteomes" id="UP000515135"/>
    </source>
</evidence>
<dbReference type="SUPFAM" id="SSF53300">
    <property type="entry name" value="vWA-like"/>
    <property type="match status" value="1"/>
</dbReference>
<dbReference type="InterPro" id="IPR036465">
    <property type="entry name" value="vWFA_dom_sf"/>
</dbReference>
<dbReference type="Proteomes" id="UP000515135">
    <property type="component" value="Unplaced"/>
</dbReference>
<gene>
    <name evidence="3" type="primary">LOC109484341</name>
</gene>
<feature type="domain" description="VWFA" evidence="1">
    <location>
        <begin position="1"/>
        <end position="189"/>
    </location>
</feature>
<dbReference type="RefSeq" id="XP_019643153.1">
    <property type="nucleotide sequence ID" value="XM_019787594.1"/>
</dbReference>
<keyword evidence="2" id="KW-1185">Reference proteome</keyword>
<dbReference type="AlphaFoldDB" id="A0A6P5A1H9"/>
<dbReference type="InterPro" id="IPR002035">
    <property type="entry name" value="VWF_A"/>
</dbReference>
<dbReference type="SMART" id="SM00327">
    <property type="entry name" value="VWA"/>
    <property type="match status" value="1"/>
</dbReference>
<proteinExistence type="predicted"/>
<name>A0A6P5A1H9_BRABE</name>
<dbReference type="Gene3D" id="1.20.120.20">
    <property type="entry name" value="Apolipoprotein"/>
    <property type="match status" value="1"/>
</dbReference>
<dbReference type="PANTHER" id="PTHR24020:SF87">
    <property type="entry name" value="COLLAGEN ALPHA-1(VI) CHAIN-LIKE"/>
    <property type="match status" value="1"/>
</dbReference>
<dbReference type="GeneID" id="109484341"/>
<dbReference type="PANTHER" id="PTHR24020">
    <property type="entry name" value="COLLAGEN ALPHA"/>
    <property type="match status" value="1"/>
</dbReference>